<gene>
    <name evidence="7" type="ORF">GCM10023205_14380</name>
</gene>
<evidence type="ECO:0000313" key="7">
    <source>
        <dbReference type="EMBL" id="GAA4953964.1"/>
    </source>
</evidence>
<sequence length="466" mass="51074">MSGTTVEAPARSETARRIAALRTPKWYQNARWTRLGGLLFAGIVLTLMFGEQGSVDDVFFALKQLYEDPLPTLMWLVLMTAVWAFMEFGAPLRERARPVLEAVGARQKQAGSVVRSGVARPVVKWPLLAAGGLVLVLLPEFLATYWQQILVGEIAIYVLLAVGLNVVVGWAGLLDLGFIAFFAVGAYSSAYWTGSLPVDPPVKLTPFLVIPVAMLTCLLAGLLLGAPTLRLRGDYLAIVTLGFHEIIYLVAKNREDFTNGPRGVIGVPPFKLDLGFWSYTWGDSGLSPKQYWWLILVLGGLLIFLFRRLEHSRVGRAWTAIREDEVAAAANGVNTVKYKLMAFAIGASTSGIAGVVYASKIGSFSPESFILMYSVLVLAYVIFGGMGSLWGVILGTAFLAWLPQFLKDYVDPKDRFMYLGALLVIMMIYRPQGLIPSRRRKRELIMAKEGIGDADAMSEPVGGRIA</sequence>
<evidence type="ECO:0000256" key="4">
    <source>
        <dbReference type="ARBA" id="ARBA00022989"/>
    </source>
</evidence>
<feature type="transmembrane region" description="Helical" evidence="6">
    <location>
        <begin position="233"/>
        <end position="251"/>
    </location>
</feature>
<evidence type="ECO:0000256" key="2">
    <source>
        <dbReference type="ARBA" id="ARBA00022475"/>
    </source>
</evidence>
<comment type="caution">
    <text evidence="7">The sequence shown here is derived from an EMBL/GenBank/DDBJ whole genome shotgun (WGS) entry which is preliminary data.</text>
</comment>
<comment type="subcellular location">
    <subcellularLocation>
        <location evidence="1">Cell membrane</location>
        <topology evidence="1">Multi-pass membrane protein</topology>
    </subcellularLocation>
</comment>
<feature type="transmembrane region" description="Helical" evidence="6">
    <location>
        <begin position="415"/>
        <end position="432"/>
    </location>
</feature>
<organism evidence="7 8">
    <name type="scientific">Yinghuangia aomiensis</name>
    <dbReference type="NCBI Taxonomy" id="676205"/>
    <lineage>
        <taxon>Bacteria</taxon>
        <taxon>Bacillati</taxon>
        <taxon>Actinomycetota</taxon>
        <taxon>Actinomycetes</taxon>
        <taxon>Kitasatosporales</taxon>
        <taxon>Streptomycetaceae</taxon>
        <taxon>Yinghuangia</taxon>
    </lineage>
</organism>
<feature type="transmembrane region" description="Helical" evidence="6">
    <location>
        <begin position="173"/>
        <end position="192"/>
    </location>
</feature>
<feature type="transmembrane region" description="Helical" evidence="6">
    <location>
        <begin position="290"/>
        <end position="306"/>
    </location>
</feature>
<reference evidence="8" key="1">
    <citation type="journal article" date="2019" name="Int. J. Syst. Evol. Microbiol.">
        <title>The Global Catalogue of Microorganisms (GCM) 10K type strain sequencing project: providing services to taxonomists for standard genome sequencing and annotation.</title>
        <authorList>
            <consortium name="The Broad Institute Genomics Platform"/>
            <consortium name="The Broad Institute Genome Sequencing Center for Infectious Disease"/>
            <person name="Wu L."/>
            <person name="Ma J."/>
        </authorList>
    </citation>
    <scope>NUCLEOTIDE SEQUENCE [LARGE SCALE GENOMIC DNA]</scope>
    <source>
        <strain evidence="8">JCM 17986</strain>
    </source>
</reference>
<keyword evidence="8" id="KW-1185">Reference proteome</keyword>
<protein>
    <recommendedName>
        <fullName evidence="9">Amino acid/amide ABC transporter membrane protein 2, HAAT family</fullName>
    </recommendedName>
</protein>
<evidence type="ECO:0000256" key="5">
    <source>
        <dbReference type="ARBA" id="ARBA00023136"/>
    </source>
</evidence>
<evidence type="ECO:0000256" key="6">
    <source>
        <dbReference type="SAM" id="Phobius"/>
    </source>
</evidence>
<dbReference type="PANTHER" id="PTHR30482:SF10">
    <property type="entry name" value="HIGH-AFFINITY BRANCHED-CHAIN AMINO ACID TRANSPORT PROTEIN BRAE"/>
    <property type="match status" value="1"/>
</dbReference>
<feature type="transmembrane region" description="Helical" evidence="6">
    <location>
        <begin position="125"/>
        <end position="143"/>
    </location>
</feature>
<feature type="transmembrane region" description="Helical" evidence="6">
    <location>
        <begin position="149"/>
        <end position="168"/>
    </location>
</feature>
<dbReference type="RefSeq" id="WP_345674447.1">
    <property type="nucleotide sequence ID" value="NZ_BAABHS010000004.1"/>
</dbReference>
<dbReference type="PANTHER" id="PTHR30482">
    <property type="entry name" value="HIGH-AFFINITY BRANCHED-CHAIN AMINO ACID TRANSPORT SYSTEM PERMEASE"/>
    <property type="match status" value="1"/>
</dbReference>
<dbReference type="Pfam" id="PF02653">
    <property type="entry name" value="BPD_transp_2"/>
    <property type="match status" value="1"/>
</dbReference>
<feature type="transmembrane region" description="Helical" evidence="6">
    <location>
        <begin position="32"/>
        <end position="50"/>
    </location>
</feature>
<dbReference type="Proteomes" id="UP001500466">
    <property type="component" value="Unassembled WGS sequence"/>
</dbReference>
<feature type="transmembrane region" description="Helical" evidence="6">
    <location>
        <begin position="370"/>
        <end position="403"/>
    </location>
</feature>
<accession>A0ABP9GUQ1</accession>
<proteinExistence type="predicted"/>
<keyword evidence="5 6" id="KW-0472">Membrane</keyword>
<keyword evidence="3 6" id="KW-0812">Transmembrane</keyword>
<dbReference type="EMBL" id="BAABHS010000004">
    <property type="protein sequence ID" value="GAA4953964.1"/>
    <property type="molecule type" value="Genomic_DNA"/>
</dbReference>
<dbReference type="CDD" id="cd06581">
    <property type="entry name" value="TM_PBP1_LivM_like"/>
    <property type="match status" value="1"/>
</dbReference>
<evidence type="ECO:0008006" key="9">
    <source>
        <dbReference type="Google" id="ProtNLM"/>
    </source>
</evidence>
<evidence type="ECO:0000256" key="1">
    <source>
        <dbReference type="ARBA" id="ARBA00004651"/>
    </source>
</evidence>
<feature type="transmembrane region" description="Helical" evidence="6">
    <location>
        <begin position="204"/>
        <end position="226"/>
    </location>
</feature>
<keyword evidence="4 6" id="KW-1133">Transmembrane helix</keyword>
<evidence type="ECO:0000313" key="8">
    <source>
        <dbReference type="Proteomes" id="UP001500466"/>
    </source>
</evidence>
<keyword evidence="2" id="KW-1003">Cell membrane</keyword>
<feature type="transmembrane region" description="Helical" evidence="6">
    <location>
        <begin position="70"/>
        <end position="90"/>
    </location>
</feature>
<dbReference type="InterPro" id="IPR001851">
    <property type="entry name" value="ABC_transp_permease"/>
</dbReference>
<name>A0ABP9GUQ1_9ACTN</name>
<evidence type="ECO:0000256" key="3">
    <source>
        <dbReference type="ARBA" id="ARBA00022692"/>
    </source>
</evidence>
<dbReference type="InterPro" id="IPR043428">
    <property type="entry name" value="LivM-like"/>
</dbReference>